<keyword evidence="2" id="KW-1185">Reference proteome</keyword>
<dbReference type="InterPro" id="IPR051057">
    <property type="entry name" value="PI-PLC_domain"/>
</dbReference>
<reference evidence="1" key="1">
    <citation type="journal article" date="2020" name="Stud. Mycol.">
        <title>101 Dothideomycetes genomes: a test case for predicting lifestyles and emergence of pathogens.</title>
        <authorList>
            <person name="Haridas S."/>
            <person name="Albert R."/>
            <person name="Binder M."/>
            <person name="Bloem J."/>
            <person name="Labutti K."/>
            <person name="Salamov A."/>
            <person name="Andreopoulos B."/>
            <person name="Baker S."/>
            <person name="Barry K."/>
            <person name="Bills G."/>
            <person name="Bluhm B."/>
            <person name="Cannon C."/>
            <person name="Castanera R."/>
            <person name="Culley D."/>
            <person name="Daum C."/>
            <person name="Ezra D."/>
            <person name="Gonzalez J."/>
            <person name="Henrissat B."/>
            <person name="Kuo A."/>
            <person name="Liang C."/>
            <person name="Lipzen A."/>
            <person name="Lutzoni F."/>
            <person name="Magnuson J."/>
            <person name="Mondo S."/>
            <person name="Nolan M."/>
            <person name="Ohm R."/>
            <person name="Pangilinan J."/>
            <person name="Park H.-J."/>
            <person name="Ramirez L."/>
            <person name="Alfaro M."/>
            <person name="Sun H."/>
            <person name="Tritt A."/>
            <person name="Yoshinaga Y."/>
            <person name="Zwiers L.-H."/>
            <person name="Turgeon B."/>
            <person name="Goodwin S."/>
            <person name="Spatafora J."/>
            <person name="Crous P."/>
            <person name="Grigoriev I."/>
        </authorList>
    </citation>
    <scope>NUCLEOTIDE SEQUENCE</scope>
    <source>
        <strain evidence="1">CBS 269.34</strain>
    </source>
</reference>
<dbReference type="OrthoDB" id="1046782at2759"/>
<proteinExistence type="predicted"/>
<dbReference type="PANTHER" id="PTHR13593:SF143">
    <property type="entry name" value="PHOSPHATIDYLINOSITOL-SPECIFIC PHOSPHOLIPASE C X DOMAIN-CONTAINING PROTEIN"/>
    <property type="match status" value="1"/>
</dbReference>
<dbReference type="InterPro" id="IPR017946">
    <property type="entry name" value="PLC-like_Pdiesterase_TIM-brl"/>
</dbReference>
<organism evidence="1 2">
    <name type="scientific">Lophium mytilinum</name>
    <dbReference type="NCBI Taxonomy" id="390894"/>
    <lineage>
        <taxon>Eukaryota</taxon>
        <taxon>Fungi</taxon>
        <taxon>Dikarya</taxon>
        <taxon>Ascomycota</taxon>
        <taxon>Pezizomycotina</taxon>
        <taxon>Dothideomycetes</taxon>
        <taxon>Pleosporomycetidae</taxon>
        <taxon>Mytilinidiales</taxon>
        <taxon>Mytilinidiaceae</taxon>
        <taxon>Lophium</taxon>
    </lineage>
</organism>
<dbReference type="Gene3D" id="3.20.20.190">
    <property type="entry name" value="Phosphatidylinositol (PI) phosphodiesterase"/>
    <property type="match status" value="1"/>
</dbReference>
<sequence>MGYGGYMTLVNGSPFDWTVTGSHSYQMSTWNWPTISAGKSSKVYVEYGTKGSTRDDAGETYYKLAGTSSTFQVQAKKPSDYHLYVTLDGMSTKTNPQGSVIDESFRHNAAVNWIMSTDESGAIWSNSAPPIDWMQQSLGSLGNRTLRHICMPGSHDAGMSSYSPGTVGANFANTQAQYLDMYNQLLYGSRFFDLRPVISDGNFVSGHYSEVEGIWVGGNGQSLADIISAVNKFTAQYHELVIINLSHTLNTDSADSQYTDLSQAEWNKLWDQLKELNNLVLDSNPGSTDYTTKVLYDFIGNSPSVFVINQLPNGISLGNYATQGFYSATNFPMFDSYSNSNSAATMEADQLQKLSANRNIVADSGANKDTFHLLSWTLTQQAEDVLNFDKAIMNLAASVYDDLFDKAYNAFTLESFPNVLYLDAYGIRDKSVVLPYDKPAKVSAYPDVYALAMAVNNGIAGRNPQIRQ</sequence>
<dbReference type="GO" id="GO:0006629">
    <property type="term" value="P:lipid metabolic process"/>
    <property type="evidence" value="ECO:0007669"/>
    <property type="project" value="InterPro"/>
</dbReference>
<evidence type="ECO:0000313" key="1">
    <source>
        <dbReference type="EMBL" id="KAF2501816.1"/>
    </source>
</evidence>
<dbReference type="GO" id="GO:0008081">
    <property type="term" value="F:phosphoric diester hydrolase activity"/>
    <property type="evidence" value="ECO:0007669"/>
    <property type="project" value="InterPro"/>
</dbReference>
<dbReference type="SUPFAM" id="SSF51695">
    <property type="entry name" value="PLC-like phosphodiesterases"/>
    <property type="match status" value="1"/>
</dbReference>
<dbReference type="PANTHER" id="PTHR13593">
    <property type="match status" value="1"/>
</dbReference>
<name>A0A6A6RBT1_9PEZI</name>
<protein>
    <submittedName>
        <fullName evidence="1">PLC-like phosphodiesterase</fullName>
    </submittedName>
</protein>
<evidence type="ECO:0000313" key="2">
    <source>
        <dbReference type="Proteomes" id="UP000799750"/>
    </source>
</evidence>
<dbReference type="Proteomes" id="UP000799750">
    <property type="component" value="Unassembled WGS sequence"/>
</dbReference>
<accession>A0A6A6RBT1</accession>
<dbReference type="AlphaFoldDB" id="A0A6A6RBT1"/>
<dbReference type="EMBL" id="MU004182">
    <property type="protein sequence ID" value="KAF2501816.1"/>
    <property type="molecule type" value="Genomic_DNA"/>
</dbReference>
<gene>
    <name evidence="1" type="ORF">BU16DRAFT_556287</name>
</gene>